<evidence type="ECO:0000259" key="3">
    <source>
        <dbReference type="PROSITE" id="PS50995"/>
    </source>
</evidence>
<reference evidence="6" key="1">
    <citation type="journal article" date="2019" name="Int. J. Syst. Evol. Microbiol.">
        <title>The Global Catalogue of Microorganisms (GCM) 10K type strain sequencing project: providing services to taxonomists for standard genome sequencing and annotation.</title>
        <authorList>
            <consortium name="The Broad Institute Genomics Platform"/>
            <consortium name="The Broad Institute Genome Sequencing Center for Infectious Disease"/>
            <person name="Wu L."/>
            <person name="Ma J."/>
        </authorList>
    </citation>
    <scope>NUCLEOTIDE SEQUENCE [LARGE SCALE GENOMIC DNA]</scope>
    <source>
        <strain evidence="6">NBRC 108894</strain>
    </source>
</reference>
<evidence type="ECO:0000256" key="1">
    <source>
        <dbReference type="ARBA" id="ARBA00022679"/>
    </source>
</evidence>
<organism evidence="5 6">
    <name type="scientific">Pseudolysinimonas kribbensis</name>
    <dbReference type="NCBI Taxonomy" id="433641"/>
    <lineage>
        <taxon>Bacteria</taxon>
        <taxon>Bacillati</taxon>
        <taxon>Actinomycetota</taxon>
        <taxon>Actinomycetes</taxon>
        <taxon>Micrococcales</taxon>
        <taxon>Microbacteriaceae</taxon>
        <taxon>Pseudolysinimonas</taxon>
    </lineage>
</organism>
<keyword evidence="6" id="KW-1185">Reference proteome</keyword>
<evidence type="ECO:0000313" key="6">
    <source>
        <dbReference type="Proteomes" id="UP001157034"/>
    </source>
</evidence>
<evidence type="ECO:0000256" key="2">
    <source>
        <dbReference type="ARBA" id="ARBA00023315"/>
    </source>
</evidence>
<dbReference type="InterPro" id="IPR050832">
    <property type="entry name" value="Bact_Acetyltransf"/>
</dbReference>
<dbReference type="InterPro" id="IPR036390">
    <property type="entry name" value="WH_DNA-bd_sf"/>
</dbReference>
<feature type="domain" description="HTH marR-type" evidence="3">
    <location>
        <begin position="1"/>
        <end position="138"/>
    </location>
</feature>
<dbReference type="CDD" id="cd04301">
    <property type="entry name" value="NAT_SF"/>
    <property type="match status" value="1"/>
</dbReference>
<dbReference type="EMBL" id="BSVB01000001">
    <property type="protein sequence ID" value="GMA96129.1"/>
    <property type="molecule type" value="Genomic_DNA"/>
</dbReference>
<dbReference type="InterPro" id="IPR000835">
    <property type="entry name" value="HTH_MarR-typ"/>
</dbReference>
<gene>
    <name evidence="5" type="ORF">GCM10025881_29530</name>
</gene>
<keyword evidence="2" id="KW-0012">Acyltransferase</keyword>
<dbReference type="InterPro" id="IPR016181">
    <property type="entry name" value="Acyl_CoA_acyltransferase"/>
</dbReference>
<feature type="domain" description="N-acetyltransferase" evidence="4">
    <location>
        <begin position="145"/>
        <end position="293"/>
    </location>
</feature>
<evidence type="ECO:0000313" key="5">
    <source>
        <dbReference type="EMBL" id="GMA96129.1"/>
    </source>
</evidence>
<accession>A0ABQ6K9T2</accession>
<dbReference type="PROSITE" id="PS50995">
    <property type="entry name" value="HTH_MARR_2"/>
    <property type="match status" value="1"/>
</dbReference>
<dbReference type="Pfam" id="PF12802">
    <property type="entry name" value="MarR_2"/>
    <property type="match status" value="1"/>
</dbReference>
<dbReference type="Pfam" id="PF00583">
    <property type="entry name" value="Acetyltransf_1"/>
    <property type="match status" value="1"/>
</dbReference>
<dbReference type="PANTHER" id="PTHR43877:SF2">
    <property type="entry name" value="AMINOALKYLPHOSPHONATE N-ACETYLTRANSFERASE-RELATED"/>
    <property type="match status" value="1"/>
</dbReference>
<dbReference type="Gene3D" id="3.40.630.30">
    <property type="match status" value="1"/>
</dbReference>
<keyword evidence="1" id="KW-0808">Transferase</keyword>
<dbReference type="PROSITE" id="PS51186">
    <property type="entry name" value="GNAT"/>
    <property type="match status" value="1"/>
</dbReference>
<sequence>MRDEMDVLRRFNRAWSQRVGVLDESFLDSGRPLGPSRVLFEIGDAPGGAIGVRELRDRLGLDAGHLSRLLRRLEGDGLVTTTADPDDARRRIARLTAAGSRAWRDLEERSDRVAHDILAPLSGSSRARLADALRTADALVRAATVRFAEVDAGQQQARAAMDAYFAELAERFPAGFDPGPPADPAVYAPPNGRFFVAASDGVAIACGGIQRLGDRVAEIKRMWVDPAWRGRGIATRLLTHLERTAAADGFDVVRLDTNPVLAEAIAMYRRAGYREIPRYNDNPYAGLWFEKAV</sequence>
<dbReference type="SMART" id="SM00347">
    <property type="entry name" value="HTH_MARR"/>
    <property type="match status" value="1"/>
</dbReference>
<evidence type="ECO:0000259" key="4">
    <source>
        <dbReference type="PROSITE" id="PS51186"/>
    </source>
</evidence>
<dbReference type="InterPro" id="IPR000182">
    <property type="entry name" value="GNAT_dom"/>
</dbReference>
<dbReference type="Proteomes" id="UP001157034">
    <property type="component" value="Unassembled WGS sequence"/>
</dbReference>
<name>A0ABQ6K9T2_9MICO</name>
<proteinExistence type="predicted"/>
<dbReference type="SUPFAM" id="SSF55729">
    <property type="entry name" value="Acyl-CoA N-acyltransferases (Nat)"/>
    <property type="match status" value="1"/>
</dbReference>
<dbReference type="Gene3D" id="1.10.10.10">
    <property type="entry name" value="Winged helix-like DNA-binding domain superfamily/Winged helix DNA-binding domain"/>
    <property type="match status" value="1"/>
</dbReference>
<protein>
    <submittedName>
        <fullName evidence="5">PadR family transcriptional regulator</fullName>
    </submittedName>
</protein>
<comment type="caution">
    <text evidence="5">The sequence shown here is derived from an EMBL/GenBank/DDBJ whole genome shotgun (WGS) entry which is preliminary data.</text>
</comment>
<dbReference type="SUPFAM" id="SSF46785">
    <property type="entry name" value="Winged helix' DNA-binding domain"/>
    <property type="match status" value="1"/>
</dbReference>
<dbReference type="InterPro" id="IPR036388">
    <property type="entry name" value="WH-like_DNA-bd_sf"/>
</dbReference>
<dbReference type="RefSeq" id="WP_284254768.1">
    <property type="nucleotide sequence ID" value="NZ_BAAAQO010000004.1"/>
</dbReference>
<dbReference type="PANTHER" id="PTHR43877">
    <property type="entry name" value="AMINOALKYLPHOSPHONATE N-ACETYLTRANSFERASE-RELATED-RELATED"/>
    <property type="match status" value="1"/>
</dbReference>